<evidence type="ECO:0000256" key="2">
    <source>
        <dbReference type="ARBA" id="ARBA00023002"/>
    </source>
</evidence>
<protein>
    <submittedName>
        <fullName evidence="3">Short-chain dehydrogenase</fullName>
    </submittedName>
</protein>
<gene>
    <name evidence="3" type="ORF">CYJ10_31065</name>
</gene>
<dbReference type="InterPro" id="IPR002347">
    <property type="entry name" value="SDR_fam"/>
</dbReference>
<keyword evidence="2" id="KW-0560">Oxidoreductase</keyword>
<dbReference type="Gene3D" id="3.40.50.720">
    <property type="entry name" value="NAD(P)-binding Rossmann-like Domain"/>
    <property type="match status" value="1"/>
</dbReference>
<evidence type="ECO:0000256" key="1">
    <source>
        <dbReference type="ARBA" id="ARBA00006484"/>
    </source>
</evidence>
<evidence type="ECO:0000313" key="3">
    <source>
        <dbReference type="EMBL" id="PLP96655.1"/>
    </source>
</evidence>
<proteinExistence type="inferred from homology"/>
<organism evidence="3 4">
    <name type="scientific">Cupriavidus pauculus</name>
    <dbReference type="NCBI Taxonomy" id="82633"/>
    <lineage>
        <taxon>Bacteria</taxon>
        <taxon>Pseudomonadati</taxon>
        <taxon>Pseudomonadota</taxon>
        <taxon>Betaproteobacteria</taxon>
        <taxon>Burkholderiales</taxon>
        <taxon>Burkholderiaceae</taxon>
        <taxon>Cupriavidus</taxon>
    </lineage>
</organism>
<dbReference type="PANTHER" id="PTHR24322">
    <property type="entry name" value="PKSB"/>
    <property type="match status" value="1"/>
</dbReference>
<dbReference type="GO" id="GO:0016616">
    <property type="term" value="F:oxidoreductase activity, acting on the CH-OH group of donors, NAD or NADP as acceptor"/>
    <property type="evidence" value="ECO:0007669"/>
    <property type="project" value="TreeGrafter"/>
</dbReference>
<dbReference type="PRINTS" id="PR00081">
    <property type="entry name" value="GDHRDH"/>
</dbReference>
<sequence length="270" mass="28796">MEIRNKTVIVTGGGTGIGRALVLAFAKAGARGVAVADIDAAGAAQVAAEAAAVAPECQVFSQRVDVADAAAVQGLVDTATQRFGQVDVFCSNAGIILRKGLEASADEWQRIWNINVMAHIHAAKAVLPQMLERGDGYLVNTVSAAGLLSQIGSAPYAVTKHAAIGFAEWVSITYGDRGIKVSCICPQGVQTKMLFGEGGERKGFLQAGSVTPEHVAEKTLEGMATESFLVLPHPEVLEYYRRKGQDYDRWLRGMRRLHDQVTKEFGNIAV</sequence>
<dbReference type="Proteomes" id="UP000234341">
    <property type="component" value="Unassembled WGS sequence"/>
</dbReference>
<accession>A0A2N5C364</accession>
<dbReference type="CDD" id="cd05233">
    <property type="entry name" value="SDR_c"/>
    <property type="match status" value="1"/>
</dbReference>
<dbReference type="STRING" id="82633.GCA_000974605_02510"/>
<dbReference type="SUPFAM" id="SSF51735">
    <property type="entry name" value="NAD(P)-binding Rossmann-fold domains"/>
    <property type="match status" value="1"/>
</dbReference>
<dbReference type="PANTHER" id="PTHR24322:SF736">
    <property type="entry name" value="RETINOL DEHYDROGENASE 10"/>
    <property type="match status" value="1"/>
</dbReference>
<dbReference type="InterPro" id="IPR036291">
    <property type="entry name" value="NAD(P)-bd_dom_sf"/>
</dbReference>
<name>A0A2N5C364_9BURK</name>
<dbReference type="PROSITE" id="PS00061">
    <property type="entry name" value="ADH_SHORT"/>
    <property type="match status" value="1"/>
</dbReference>
<comment type="caution">
    <text evidence="3">The sequence shown here is derived from an EMBL/GenBank/DDBJ whole genome shotgun (WGS) entry which is preliminary data.</text>
</comment>
<reference evidence="3 4" key="1">
    <citation type="submission" date="2017-12" db="EMBL/GenBank/DDBJ databases">
        <title>Genome sequence of the active heterotrophic nitrifier-denitrifier, Cupriavidus pauculus UM1.</title>
        <authorList>
            <person name="Putonti C."/>
            <person name="Castignetti D."/>
        </authorList>
    </citation>
    <scope>NUCLEOTIDE SEQUENCE [LARGE SCALE GENOMIC DNA]</scope>
    <source>
        <strain evidence="3 4">UM1</strain>
    </source>
</reference>
<dbReference type="EMBL" id="PJRP01000024">
    <property type="protein sequence ID" value="PLP96655.1"/>
    <property type="molecule type" value="Genomic_DNA"/>
</dbReference>
<dbReference type="InterPro" id="IPR020904">
    <property type="entry name" value="Sc_DH/Rdtase_CS"/>
</dbReference>
<dbReference type="OrthoDB" id="210852at2"/>
<dbReference type="AlphaFoldDB" id="A0A2N5C364"/>
<comment type="similarity">
    <text evidence="1">Belongs to the short-chain dehydrogenases/reductases (SDR) family.</text>
</comment>
<dbReference type="RefSeq" id="WP_101685287.1">
    <property type="nucleotide sequence ID" value="NZ_PJRP01000024.1"/>
</dbReference>
<dbReference type="Pfam" id="PF00106">
    <property type="entry name" value="adh_short"/>
    <property type="match status" value="1"/>
</dbReference>
<evidence type="ECO:0000313" key="4">
    <source>
        <dbReference type="Proteomes" id="UP000234341"/>
    </source>
</evidence>